<evidence type="ECO:0000313" key="6">
    <source>
        <dbReference type="Proteomes" id="UP001307849"/>
    </source>
</evidence>
<feature type="region of interest" description="Disordered" evidence="2">
    <location>
        <begin position="75"/>
        <end position="110"/>
    </location>
</feature>
<keyword evidence="1 3" id="KW-0732">Signal</keyword>
<evidence type="ECO:0000313" key="5">
    <source>
        <dbReference type="EMBL" id="KAK6516065.1"/>
    </source>
</evidence>
<proteinExistence type="predicted"/>
<evidence type="ECO:0000256" key="3">
    <source>
        <dbReference type="SAM" id="SignalP"/>
    </source>
</evidence>
<dbReference type="GO" id="GO:0005576">
    <property type="term" value="C:extracellular region"/>
    <property type="evidence" value="ECO:0007669"/>
    <property type="project" value="InterPro"/>
</dbReference>
<dbReference type="GO" id="GO:0005975">
    <property type="term" value="P:carbohydrate metabolic process"/>
    <property type="evidence" value="ECO:0007669"/>
    <property type="project" value="InterPro"/>
</dbReference>
<dbReference type="Proteomes" id="UP001307849">
    <property type="component" value="Unassembled WGS sequence"/>
</dbReference>
<accession>A0AAN8NLA8</accession>
<reference evidence="5 6" key="1">
    <citation type="submission" date="2019-10" db="EMBL/GenBank/DDBJ databases">
        <authorList>
            <person name="Palmer J.M."/>
        </authorList>
    </citation>
    <scope>NUCLEOTIDE SEQUENCE [LARGE SCALE GENOMIC DNA]</scope>
    <source>
        <strain evidence="5 6">TWF506</strain>
    </source>
</reference>
<protein>
    <recommendedName>
        <fullName evidence="4">CBM1 domain-containing protein</fullName>
    </recommendedName>
</protein>
<keyword evidence="6" id="KW-1185">Reference proteome</keyword>
<feature type="chain" id="PRO_5042912044" description="CBM1 domain-containing protein" evidence="3">
    <location>
        <begin position="18"/>
        <end position="243"/>
    </location>
</feature>
<organism evidence="5 6">
    <name type="scientific">Arthrobotrys conoides</name>
    <dbReference type="NCBI Taxonomy" id="74498"/>
    <lineage>
        <taxon>Eukaryota</taxon>
        <taxon>Fungi</taxon>
        <taxon>Dikarya</taxon>
        <taxon>Ascomycota</taxon>
        <taxon>Pezizomycotina</taxon>
        <taxon>Orbiliomycetes</taxon>
        <taxon>Orbiliales</taxon>
        <taxon>Orbiliaceae</taxon>
        <taxon>Arthrobotrys</taxon>
    </lineage>
</organism>
<sequence length="243" mass="25477">MRSSAPLFLSLCSLVTAQSGAWGQCGGVGWTGATSCISGYFCSVLNPYYSQCLPGNSPTSSTTTTTPIQTMTMPRTTTTTWTSSRTTTQTTLSTTTRISTTSSGPAPSGTAIRGVTAPVYHKYLQNSDGKAILGPEANQAKFIISGGTIQMSGTGLYLNIDTTATTSYKALSFGTTPNFSGWGLEGDTIITTQSSQFGRQLNYVMCGPVGTDSYVVYLQTGSQLPSGPGTCTNYLTMHLPCLC</sequence>
<dbReference type="SUPFAM" id="SSF57180">
    <property type="entry name" value="Cellulose-binding domain"/>
    <property type="match status" value="1"/>
</dbReference>
<dbReference type="InterPro" id="IPR000254">
    <property type="entry name" value="CBD"/>
</dbReference>
<evidence type="ECO:0000256" key="2">
    <source>
        <dbReference type="SAM" id="MobiDB-lite"/>
    </source>
</evidence>
<name>A0AAN8NLA8_9PEZI</name>
<evidence type="ECO:0000259" key="4">
    <source>
        <dbReference type="PROSITE" id="PS51164"/>
    </source>
</evidence>
<feature type="domain" description="CBM1" evidence="4">
    <location>
        <begin position="17"/>
        <end position="53"/>
    </location>
</feature>
<dbReference type="Pfam" id="PF00734">
    <property type="entry name" value="CBM_1"/>
    <property type="match status" value="1"/>
</dbReference>
<dbReference type="AlphaFoldDB" id="A0AAN8NLA8"/>
<comment type="caution">
    <text evidence="5">The sequence shown here is derived from an EMBL/GenBank/DDBJ whole genome shotgun (WGS) entry which is preliminary data.</text>
</comment>
<evidence type="ECO:0000256" key="1">
    <source>
        <dbReference type="ARBA" id="ARBA00022729"/>
    </source>
</evidence>
<feature type="signal peptide" evidence="3">
    <location>
        <begin position="1"/>
        <end position="17"/>
    </location>
</feature>
<dbReference type="PROSITE" id="PS51164">
    <property type="entry name" value="CBM1_2"/>
    <property type="match status" value="1"/>
</dbReference>
<dbReference type="PROSITE" id="PS00562">
    <property type="entry name" value="CBM1_1"/>
    <property type="match status" value="1"/>
</dbReference>
<dbReference type="InterPro" id="IPR035971">
    <property type="entry name" value="CBD_sf"/>
</dbReference>
<dbReference type="SMART" id="SM00236">
    <property type="entry name" value="fCBD"/>
    <property type="match status" value="1"/>
</dbReference>
<dbReference type="EMBL" id="JAVHJM010000003">
    <property type="protein sequence ID" value="KAK6516065.1"/>
    <property type="molecule type" value="Genomic_DNA"/>
</dbReference>
<gene>
    <name evidence="5" type="ORF">TWF506_005978</name>
</gene>
<dbReference type="GO" id="GO:0030248">
    <property type="term" value="F:cellulose binding"/>
    <property type="evidence" value="ECO:0007669"/>
    <property type="project" value="InterPro"/>
</dbReference>